<dbReference type="EMBL" id="VFWZ01000001">
    <property type="protein sequence ID" value="TPN89206.1"/>
    <property type="molecule type" value="Genomic_DNA"/>
</dbReference>
<dbReference type="Proteomes" id="UP000315540">
    <property type="component" value="Unassembled WGS sequence"/>
</dbReference>
<evidence type="ECO:0000313" key="3">
    <source>
        <dbReference type="Proteomes" id="UP000315540"/>
    </source>
</evidence>
<protein>
    <submittedName>
        <fullName evidence="2">Uncharacterized protein</fullName>
    </submittedName>
</protein>
<dbReference type="RefSeq" id="WP_140589589.1">
    <property type="nucleotide sequence ID" value="NZ_VFWZ01000001.1"/>
</dbReference>
<comment type="caution">
    <text evidence="2">The sequence shown here is derived from an EMBL/GenBank/DDBJ whole genome shotgun (WGS) entry which is preliminary data.</text>
</comment>
<reference evidence="2 3" key="1">
    <citation type="submission" date="2019-06" db="EMBL/GenBank/DDBJ databases">
        <authorList>
            <person name="Meng X."/>
        </authorList>
    </citation>
    <scope>NUCLEOTIDE SEQUENCE [LARGE SCALE GENOMIC DNA]</scope>
    <source>
        <strain evidence="2 3">M625</strain>
    </source>
</reference>
<dbReference type="AlphaFoldDB" id="A0A504JDS5"/>
<evidence type="ECO:0000313" key="2">
    <source>
        <dbReference type="EMBL" id="TPN89206.1"/>
    </source>
</evidence>
<sequence length="257" mass="29196">MTKNLIILLFFFTLFSKTHAETKTIHVFVALCDNEFQGVVPVPEKIGNGKDPKLNLYWGAGYGVKSFFKLKTKDWKFVKQFNSSNPFILDRLLFKHSTKDVYLLADAYDGEKIKTCTEDFLKASNSQNGFAIKENDLTLNFGGDSDLIAYVGHDGLMDFEVNITYNKINKKKRDVIILACFSRSYFSPEIRKANANPILWTTHLMAPEAYTLKAAIDGWVNNENGKQIDERAAQAYHKYQKCGIKGARNLFATGFKN</sequence>
<keyword evidence="3" id="KW-1185">Reference proteome</keyword>
<accession>A0A504JDS5</accession>
<feature type="signal peptide" evidence="1">
    <location>
        <begin position="1"/>
        <end position="20"/>
    </location>
</feature>
<gene>
    <name evidence="2" type="ORF">FHK87_02985</name>
</gene>
<organism evidence="2 3">
    <name type="scientific">Aquimarina algicola</name>
    <dbReference type="NCBI Taxonomy" id="2589995"/>
    <lineage>
        <taxon>Bacteria</taxon>
        <taxon>Pseudomonadati</taxon>
        <taxon>Bacteroidota</taxon>
        <taxon>Flavobacteriia</taxon>
        <taxon>Flavobacteriales</taxon>
        <taxon>Flavobacteriaceae</taxon>
        <taxon>Aquimarina</taxon>
    </lineage>
</organism>
<dbReference type="OrthoDB" id="1149281at2"/>
<keyword evidence="1" id="KW-0732">Signal</keyword>
<name>A0A504JDS5_9FLAO</name>
<evidence type="ECO:0000256" key="1">
    <source>
        <dbReference type="SAM" id="SignalP"/>
    </source>
</evidence>
<feature type="chain" id="PRO_5021459716" evidence="1">
    <location>
        <begin position="21"/>
        <end position="257"/>
    </location>
</feature>
<proteinExistence type="predicted"/>